<feature type="compositionally biased region" description="Basic and acidic residues" evidence="1">
    <location>
        <begin position="72"/>
        <end position="86"/>
    </location>
</feature>
<gene>
    <name evidence="2" type="ORF">SCUCBS95973_003768</name>
</gene>
<proteinExistence type="predicted"/>
<sequence>MADPDSASASASNPTPSTAPGGATPSSASHLPPILSRLASDRAATASISTVNAVGVAGGSSAPATSATASLSKRDESMLRVVRRADSASSAAVTSASTTTSPTTTTAEASVASPHVAPASSVSSVSLPVRDGPPNPNVLGAAPPPPPPMPDEENNVPTAGGLTSQGLFNLPTDIGPAGPSSVATAPAAMMTTSSSSPQRQTQQPTLASRFLPTIPSASAQRAIVEARQAIDATIANLLDSQLQDRALLMHGNMRSIAGQQRDLGSAVVGLRKANDDLAHLVQETLVPLKEVGNVQNWTEMQHRSLSVVEETIRLLLFREKSQWKSKSQPESQSQSQLQQKRIWQPRPIEKRC</sequence>
<feature type="region of interest" description="Disordered" evidence="1">
    <location>
        <begin position="1"/>
        <end position="35"/>
    </location>
</feature>
<feature type="compositionally biased region" description="Low complexity" evidence="1">
    <location>
        <begin position="324"/>
        <end position="340"/>
    </location>
</feature>
<accession>A0ABP0BIH8</accession>
<feature type="compositionally biased region" description="Pro residues" evidence="1">
    <location>
        <begin position="131"/>
        <end position="149"/>
    </location>
</feature>
<organism evidence="2 3">
    <name type="scientific">Sporothrix curviconia</name>
    <dbReference type="NCBI Taxonomy" id="1260050"/>
    <lineage>
        <taxon>Eukaryota</taxon>
        <taxon>Fungi</taxon>
        <taxon>Dikarya</taxon>
        <taxon>Ascomycota</taxon>
        <taxon>Pezizomycotina</taxon>
        <taxon>Sordariomycetes</taxon>
        <taxon>Sordariomycetidae</taxon>
        <taxon>Ophiostomatales</taxon>
        <taxon>Ophiostomataceae</taxon>
        <taxon>Sporothrix</taxon>
    </lineage>
</organism>
<feature type="compositionally biased region" description="Low complexity" evidence="1">
    <location>
        <begin position="1"/>
        <end position="29"/>
    </location>
</feature>
<feature type="compositionally biased region" description="Low complexity" evidence="1">
    <location>
        <begin position="87"/>
        <end position="129"/>
    </location>
</feature>
<reference evidence="2 3" key="1">
    <citation type="submission" date="2024-01" db="EMBL/GenBank/DDBJ databases">
        <authorList>
            <person name="Allen C."/>
            <person name="Tagirdzhanova G."/>
        </authorList>
    </citation>
    <scope>NUCLEOTIDE SEQUENCE [LARGE SCALE GENOMIC DNA]</scope>
</reference>
<evidence type="ECO:0008006" key="4">
    <source>
        <dbReference type="Google" id="ProtNLM"/>
    </source>
</evidence>
<feature type="region of interest" description="Disordered" evidence="1">
    <location>
        <begin position="323"/>
        <end position="352"/>
    </location>
</feature>
<protein>
    <recommendedName>
        <fullName evidence="4">Biogenesis of lysosome-related organelles complex 1 subunit 1</fullName>
    </recommendedName>
</protein>
<keyword evidence="3" id="KW-1185">Reference proteome</keyword>
<feature type="region of interest" description="Disordered" evidence="1">
    <location>
        <begin position="53"/>
        <end position="168"/>
    </location>
</feature>
<evidence type="ECO:0000313" key="2">
    <source>
        <dbReference type="EMBL" id="CAK7219285.1"/>
    </source>
</evidence>
<feature type="compositionally biased region" description="Low complexity" evidence="1">
    <location>
        <begin position="53"/>
        <end position="71"/>
    </location>
</feature>
<dbReference type="Proteomes" id="UP001642405">
    <property type="component" value="Unassembled WGS sequence"/>
</dbReference>
<evidence type="ECO:0000313" key="3">
    <source>
        <dbReference type="Proteomes" id="UP001642405"/>
    </source>
</evidence>
<name>A0ABP0BIH8_9PEZI</name>
<comment type="caution">
    <text evidence="2">The sequence shown here is derived from an EMBL/GenBank/DDBJ whole genome shotgun (WGS) entry which is preliminary data.</text>
</comment>
<evidence type="ECO:0000256" key="1">
    <source>
        <dbReference type="SAM" id="MobiDB-lite"/>
    </source>
</evidence>
<dbReference type="EMBL" id="CAWUHB010000017">
    <property type="protein sequence ID" value="CAK7219285.1"/>
    <property type="molecule type" value="Genomic_DNA"/>
</dbReference>